<organism evidence="1 2">
    <name type="scientific">Senna tora</name>
    <dbReference type="NCBI Taxonomy" id="362788"/>
    <lineage>
        <taxon>Eukaryota</taxon>
        <taxon>Viridiplantae</taxon>
        <taxon>Streptophyta</taxon>
        <taxon>Embryophyta</taxon>
        <taxon>Tracheophyta</taxon>
        <taxon>Spermatophyta</taxon>
        <taxon>Magnoliopsida</taxon>
        <taxon>eudicotyledons</taxon>
        <taxon>Gunneridae</taxon>
        <taxon>Pentapetalae</taxon>
        <taxon>rosids</taxon>
        <taxon>fabids</taxon>
        <taxon>Fabales</taxon>
        <taxon>Fabaceae</taxon>
        <taxon>Caesalpinioideae</taxon>
        <taxon>Cassia clade</taxon>
        <taxon>Senna</taxon>
    </lineage>
</organism>
<name>A0A834SWN1_9FABA</name>
<protein>
    <submittedName>
        <fullName evidence="1">Uncharacterized protein</fullName>
    </submittedName>
</protein>
<dbReference type="AlphaFoldDB" id="A0A834SWN1"/>
<comment type="caution">
    <text evidence="1">The sequence shown here is derived from an EMBL/GenBank/DDBJ whole genome shotgun (WGS) entry which is preliminary data.</text>
</comment>
<evidence type="ECO:0000313" key="1">
    <source>
        <dbReference type="EMBL" id="KAF7810361.1"/>
    </source>
</evidence>
<gene>
    <name evidence="1" type="ORF">G2W53_037104</name>
</gene>
<sequence length="57" mass="6407">MARLLVVVAKIRVEIEQIRASSILSSFAIREVWEGRFEPAGCEGFRINAMEPNDTVT</sequence>
<evidence type="ECO:0000313" key="2">
    <source>
        <dbReference type="Proteomes" id="UP000634136"/>
    </source>
</evidence>
<accession>A0A834SWN1</accession>
<proteinExistence type="predicted"/>
<keyword evidence="2" id="KW-1185">Reference proteome</keyword>
<dbReference type="EMBL" id="JAAIUW010000011">
    <property type="protein sequence ID" value="KAF7810361.1"/>
    <property type="molecule type" value="Genomic_DNA"/>
</dbReference>
<dbReference type="Proteomes" id="UP000634136">
    <property type="component" value="Unassembled WGS sequence"/>
</dbReference>
<reference evidence="1" key="1">
    <citation type="submission" date="2020-09" db="EMBL/GenBank/DDBJ databases">
        <title>Genome-Enabled Discovery of Anthraquinone Biosynthesis in Senna tora.</title>
        <authorList>
            <person name="Kang S.-H."/>
            <person name="Pandey R.P."/>
            <person name="Lee C.-M."/>
            <person name="Sim J.-S."/>
            <person name="Jeong J.-T."/>
            <person name="Choi B.-S."/>
            <person name="Jung M."/>
            <person name="Ginzburg D."/>
            <person name="Zhao K."/>
            <person name="Won S.Y."/>
            <person name="Oh T.-J."/>
            <person name="Yu Y."/>
            <person name="Kim N.-H."/>
            <person name="Lee O.R."/>
            <person name="Lee T.-H."/>
            <person name="Bashyal P."/>
            <person name="Kim T.-S."/>
            <person name="Lee W.-H."/>
            <person name="Kawkins C."/>
            <person name="Kim C.-K."/>
            <person name="Kim J.S."/>
            <person name="Ahn B.O."/>
            <person name="Rhee S.Y."/>
            <person name="Sohng J.K."/>
        </authorList>
    </citation>
    <scope>NUCLEOTIDE SEQUENCE</scope>
    <source>
        <tissue evidence="1">Leaf</tissue>
    </source>
</reference>